<proteinExistence type="predicted"/>
<dbReference type="EMBL" id="ML769410">
    <property type="protein sequence ID" value="KAE9405344.1"/>
    <property type="molecule type" value="Genomic_DNA"/>
</dbReference>
<evidence type="ECO:0000313" key="1">
    <source>
        <dbReference type="EMBL" id="KAE9405344.1"/>
    </source>
</evidence>
<organism evidence="1 2">
    <name type="scientific">Gymnopus androsaceus JB14</name>
    <dbReference type="NCBI Taxonomy" id="1447944"/>
    <lineage>
        <taxon>Eukaryota</taxon>
        <taxon>Fungi</taxon>
        <taxon>Dikarya</taxon>
        <taxon>Basidiomycota</taxon>
        <taxon>Agaricomycotina</taxon>
        <taxon>Agaricomycetes</taxon>
        <taxon>Agaricomycetidae</taxon>
        <taxon>Agaricales</taxon>
        <taxon>Marasmiineae</taxon>
        <taxon>Omphalotaceae</taxon>
        <taxon>Gymnopus</taxon>
    </lineage>
</organism>
<gene>
    <name evidence="1" type="ORF">BT96DRAFT_988623</name>
</gene>
<evidence type="ECO:0000313" key="2">
    <source>
        <dbReference type="Proteomes" id="UP000799118"/>
    </source>
</evidence>
<name>A0A6A4I972_9AGAR</name>
<protein>
    <submittedName>
        <fullName evidence="1">Uncharacterized protein</fullName>
    </submittedName>
</protein>
<dbReference type="AlphaFoldDB" id="A0A6A4I972"/>
<sequence length="376" mass="42401">MYTQQPHLPTDQSMNQMQCAANEDPQLFFRQTPSLYLTYLDWHGCFYLFLAVYQRLYCGLQNASSELTGSFKLQGLASSPGPQRMTFKMERQCLQVEPLSPIFSAIDVFTFSFNRSVYRDASKPQPSLRSRIPSSASQVYSEPKPKTAISSFSDAPKVKHALYGRQTNTFGRPSCPEPWLFTTFIFLKTNVATTKTDSPLRRQFDVWLYGARRILDTTITGTFRTSPVVDIGPTNSTLPVLLLLLLLDFVPIDTHQLWHVTAIRAVGWVDVCGNRMLKSEGVSRSDDYGLYKGCFQASQRSLLKPEPPRSCLISLSQTLENVIPPGTTSLVEFVDSTTDKKALRSSRLCDYDIPNGSPLIFALVIELPRPRINPVW</sequence>
<reference evidence="1" key="1">
    <citation type="journal article" date="2019" name="Environ. Microbiol.">
        <title>Fungal ecological strategies reflected in gene transcription - a case study of two litter decomposers.</title>
        <authorList>
            <person name="Barbi F."/>
            <person name="Kohler A."/>
            <person name="Barry K."/>
            <person name="Baskaran P."/>
            <person name="Daum C."/>
            <person name="Fauchery L."/>
            <person name="Ihrmark K."/>
            <person name="Kuo A."/>
            <person name="LaButti K."/>
            <person name="Lipzen A."/>
            <person name="Morin E."/>
            <person name="Grigoriev I.V."/>
            <person name="Henrissat B."/>
            <person name="Lindahl B."/>
            <person name="Martin F."/>
        </authorList>
    </citation>
    <scope>NUCLEOTIDE SEQUENCE</scope>
    <source>
        <strain evidence="1">JB14</strain>
    </source>
</reference>
<dbReference type="Proteomes" id="UP000799118">
    <property type="component" value="Unassembled WGS sequence"/>
</dbReference>
<keyword evidence="2" id="KW-1185">Reference proteome</keyword>
<accession>A0A6A4I972</accession>